<feature type="domain" description="Orn/DAP/Arg decarboxylase 2 N-terminal" evidence="3">
    <location>
        <begin position="71"/>
        <end position="311"/>
    </location>
</feature>
<evidence type="ECO:0000256" key="1">
    <source>
        <dbReference type="ARBA" id="ARBA00001933"/>
    </source>
</evidence>
<keyword evidence="2" id="KW-0663">Pyridoxal phosphate</keyword>
<dbReference type="InterPro" id="IPR022644">
    <property type="entry name" value="De-COase2_N"/>
</dbReference>
<dbReference type="RefSeq" id="WP_116882009.1">
    <property type="nucleotide sequence ID" value="NZ_QURB01000012.1"/>
</dbReference>
<sequence>MKNKYQDLIEQTFDFPQEEFSVENGALSYRGIDMNALIAKYGTPLRFTYLPAIGKQIERCRNWFNTSIQKQNYNGKYEYCYCTKSSHFNFVLEECTKHKTNIETSSAFDIDILIALHKKGKLAKDTYVLCNGYKTEVYIKKIKELLELGFTKVIPVIDNFQEFDILDEQIDHKLEIGIRIASEEDPKFEFYTSRLGIGYKDVVSFYNWKLKDHKKFKLSMLHFFVNTGIRDNAYYWNELHKFLSVYENLIKNNADITYLNVGGGFPVKNSLAFEFDYEYLIEEIIGQIKLSADHVSACHPDIFTEFGSFTIAEAGGMIYTILDQKKQNDREKWNMINSSFMTTLPDSWAISKRFIMLPINRWNEKYERVFLGGLTCDSDDYYNSEQHVNAIYLPVFNKRKPMHVGFFNCGAYQESISGYGGIKHCLIPSPKHILINQDENGEVIDELFAPQQTSEEMLKILGYS</sequence>
<dbReference type="EMBL" id="QURB01000012">
    <property type="protein sequence ID" value="RFC53148.1"/>
    <property type="molecule type" value="Genomic_DNA"/>
</dbReference>
<dbReference type="Gene3D" id="3.20.20.10">
    <property type="entry name" value="Alanine racemase"/>
    <property type="match status" value="1"/>
</dbReference>
<evidence type="ECO:0000313" key="4">
    <source>
        <dbReference type="EMBL" id="RFC53148.1"/>
    </source>
</evidence>
<proteinExistence type="predicted"/>
<dbReference type="SUPFAM" id="SSF51419">
    <property type="entry name" value="PLP-binding barrel"/>
    <property type="match status" value="1"/>
</dbReference>
<dbReference type="OrthoDB" id="9802658at2"/>
<dbReference type="Proteomes" id="UP000257127">
    <property type="component" value="Unassembled WGS sequence"/>
</dbReference>
<dbReference type="InterPro" id="IPR029066">
    <property type="entry name" value="PLP-binding_barrel"/>
</dbReference>
<dbReference type="GO" id="GO:0008792">
    <property type="term" value="F:arginine decarboxylase activity"/>
    <property type="evidence" value="ECO:0007669"/>
    <property type="project" value="InterPro"/>
</dbReference>
<dbReference type="PANTHER" id="PTHR43295:SF9">
    <property type="entry name" value="BIOSYNTHETIC ARGININE DECARBOXYLASE"/>
    <property type="match status" value="1"/>
</dbReference>
<organism evidence="4 5">
    <name type="scientific">Brumimicrobium aurantiacum</name>
    <dbReference type="NCBI Taxonomy" id="1737063"/>
    <lineage>
        <taxon>Bacteria</taxon>
        <taxon>Pseudomonadati</taxon>
        <taxon>Bacteroidota</taxon>
        <taxon>Flavobacteriia</taxon>
        <taxon>Flavobacteriales</taxon>
        <taxon>Crocinitomicaceae</taxon>
        <taxon>Brumimicrobium</taxon>
    </lineage>
</organism>
<dbReference type="InterPro" id="IPR002985">
    <property type="entry name" value="Arg_decrbxlase"/>
</dbReference>
<evidence type="ECO:0000259" key="3">
    <source>
        <dbReference type="Pfam" id="PF02784"/>
    </source>
</evidence>
<evidence type="ECO:0000256" key="2">
    <source>
        <dbReference type="ARBA" id="ARBA00022898"/>
    </source>
</evidence>
<dbReference type="InterPro" id="IPR009006">
    <property type="entry name" value="Ala_racemase/Decarboxylase_C"/>
</dbReference>
<dbReference type="Gene3D" id="2.40.37.10">
    <property type="entry name" value="Lyase, Ornithine Decarboxylase, Chain A, domain 1"/>
    <property type="match status" value="1"/>
</dbReference>
<gene>
    <name evidence="4" type="ORF">DXU93_14405</name>
</gene>
<accession>A0A3E1EUE0</accession>
<dbReference type="AlphaFoldDB" id="A0A3E1EUE0"/>
<comment type="cofactor">
    <cofactor evidence="1">
        <name>pyridoxal 5'-phosphate</name>
        <dbReference type="ChEBI" id="CHEBI:597326"/>
    </cofactor>
</comment>
<dbReference type="GO" id="GO:0006527">
    <property type="term" value="P:L-arginine catabolic process"/>
    <property type="evidence" value="ECO:0007669"/>
    <property type="project" value="InterPro"/>
</dbReference>
<reference evidence="4 5" key="1">
    <citation type="submission" date="2018-08" db="EMBL/GenBank/DDBJ databases">
        <title>The draft genome squence of Brumimicrobium sp. N62.</title>
        <authorList>
            <person name="Du Z.-J."/>
            <person name="Luo H.-R."/>
        </authorList>
    </citation>
    <scope>NUCLEOTIDE SEQUENCE [LARGE SCALE GENOMIC DNA]</scope>
    <source>
        <strain evidence="4 5">N62</strain>
    </source>
</reference>
<comment type="caution">
    <text evidence="4">The sequence shown here is derived from an EMBL/GenBank/DDBJ whole genome shotgun (WGS) entry which is preliminary data.</text>
</comment>
<dbReference type="Pfam" id="PF02784">
    <property type="entry name" value="Orn_Arg_deC_N"/>
    <property type="match status" value="1"/>
</dbReference>
<dbReference type="PANTHER" id="PTHR43295">
    <property type="entry name" value="ARGININE DECARBOXYLASE"/>
    <property type="match status" value="1"/>
</dbReference>
<name>A0A3E1EUE0_9FLAO</name>
<dbReference type="SUPFAM" id="SSF50621">
    <property type="entry name" value="Alanine racemase C-terminal domain-like"/>
    <property type="match status" value="1"/>
</dbReference>
<dbReference type="GO" id="GO:0008295">
    <property type="term" value="P:spermidine biosynthetic process"/>
    <property type="evidence" value="ECO:0007669"/>
    <property type="project" value="InterPro"/>
</dbReference>
<evidence type="ECO:0000313" key="5">
    <source>
        <dbReference type="Proteomes" id="UP000257127"/>
    </source>
</evidence>
<protein>
    <submittedName>
        <fullName evidence="4">Arginine decarboxylase</fullName>
    </submittedName>
</protein>
<keyword evidence="5" id="KW-1185">Reference proteome</keyword>